<organism evidence="2 3">
    <name type="scientific">Phytophthora sojae (strain P6497)</name>
    <name type="common">Soybean stem and root rot agent</name>
    <name type="synonym">Phytophthora megasperma f. sp. glycines</name>
    <dbReference type="NCBI Taxonomy" id="1094619"/>
    <lineage>
        <taxon>Eukaryota</taxon>
        <taxon>Sar</taxon>
        <taxon>Stramenopiles</taxon>
        <taxon>Oomycota</taxon>
        <taxon>Peronosporomycetes</taxon>
        <taxon>Peronosporales</taxon>
        <taxon>Peronosporaceae</taxon>
        <taxon>Phytophthora</taxon>
    </lineage>
</organism>
<dbReference type="KEGG" id="psoj:PHYSODRAFT_294744"/>
<evidence type="ECO:0000256" key="1">
    <source>
        <dbReference type="SAM" id="MobiDB-lite"/>
    </source>
</evidence>
<protein>
    <submittedName>
        <fullName evidence="2">Uncharacterized protein</fullName>
    </submittedName>
</protein>
<proteinExistence type="predicted"/>
<keyword evidence="3" id="KW-1185">Reference proteome</keyword>
<accession>G4YJD3</accession>
<evidence type="ECO:0000313" key="2">
    <source>
        <dbReference type="EMBL" id="EGZ29730.1"/>
    </source>
</evidence>
<dbReference type="EMBL" id="JH159151">
    <property type="protein sequence ID" value="EGZ29730.1"/>
    <property type="molecule type" value="Genomic_DNA"/>
</dbReference>
<sequence length="130" mass="13846">MQTSRSSSLPHRWCRHHGCSRDSVNCINQINRQADSAFQCKTTVGNQTVAFANLLPDIVGDNAGDKTGNKIKDVAVGSDIMPALQQRLHLGQRQRVGPSQQVRPKQRGDGPSSLGSTADKAAALAASGLL</sequence>
<evidence type="ECO:0000313" key="3">
    <source>
        <dbReference type="Proteomes" id="UP000002640"/>
    </source>
</evidence>
<dbReference type="InParanoid" id="G4YJD3"/>
<name>G4YJD3_PHYSP</name>
<dbReference type="AlphaFoldDB" id="G4YJD3"/>
<dbReference type="GeneID" id="20641146"/>
<dbReference type="RefSeq" id="XP_009517005.1">
    <property type="nucleotide sequence ID" value="XM_009518710.1"/>
</dbReference>
<dbReference type="Proteomes" id="UP000002640">
    <property type="component" value="Unassembled WGS sequence"/>
</dbReference>
<gene>
    <name evidence="2" type="ORF">PHYSODRAFT_294744</name>
</gene>
<reference evidence="2 3" key="1">
    <citation type="journal article" date="2006" name="Science">
        <title>Phytophthora genome sequences uncover evolutionary origins and mechanisms of pathogenesis.</title>
        <authorList>
            <person name="Tyler B.M."/>
            <person name="Tripathy S."/>
            <person name="Zhang X."/>
            <person name="Dehal P."/>
            <person name="Jiang R.H."/>
            <person name="Aerts A."/>
            <person name="Arredondo F.D."/>
            <person name="Baxter L."/>
            <person name="Bensasson D."/>
            <person name="Beynon J.L."/>
            <person name="Chapman J."/>
            <person name="Damasceno C.M."/>
            <person name="Dorrance A.E."/>
            <person name="Dou D."/>
            <person name="Dickerman A.W."/>
            <person name="Dubchak I.L."/>
            <person name="Garbelotto M."/>
            <person name="Gijzen M."/>
            <person name="Gordon S.G."/>
            <person name="Govers F."/>
            <person name="Grunwald N.J."/>
            <person name="Huang W."/>
            <person name="Ivors K.L."/>
            <person name="Jones R.W."/>
            <person name="Kamoun S."/>
            <person name="Krampis K."/>
            <person name="Lamour K.H."/>
            <person name="Lee M.K."/>
            <person name="McDonald W.H."/>
            <person name="Medina M."/>
            <person name="Meijer H.J."/>
            <person name="Nordberg E.K."/>
            <person name="Maclean D.J."/>
            <person name="Ospina-Giraldo M.D."/>
            <person name="Morris P.F."/>
            <person name="Phuntumart V."/>
            <person name="Putnam N.H."/>
            <person name="Rash S."/>
            <person name="Rose J.K."/>
            <person name="Sakihama Y."/>
            <person name="Salamov A.A."/>
            <person name="Savidor A."/>
            <person name="Scheuring C.F."/>
            <person name="Smith B.M."/>
            <person name="Sobral B.W."/>
            <person name="Terry A."/>
            <person name="Torto-Alalibo T.A."/>
            <person name="Win J."/>
            <person name="Xu Z."/>
            <person name="Zhang H."/>
            <person name="Grigoriev I.V."/>
            <person name="Rokhsar D.S."/>
            <person name="Boore J.L."/>
        </authorList>
    </citation>
    <scope>NUCLEOTIDE SEQUENCE [LARGE SCALE GENOMIC DNA]</scope>
    <source>
        <strain evidence="2 3">P6497</strain>
    </source>
</reference>
<feature type="region of interest" description="Disordered" evidence="1">
    <location>
        <begin position="88"/>
        <end position="119"/>
    </location>
</feature>